<evidence type="ECO:0000256" key="4">
    <source>
        <dbReference type="SAM" id="MobiDB-lite"/>
    </source>
</evidence>
<name>A0A251YRI2_9MICO</name>
<dbReference type="EMBL" id="MDJY01000021">
    <property type="protein sequence ID" value="OUE26825.1"/>
    <property type="molecule type" value="Genomic_DNA"/>
</dbReference>
<dbReference type="Proteomes" id="UP000195011">
    <property type="component" value="Unassembled WGS sequence"/>
</dbReference>
<evidence type="ECO:0000256" key="1">
    <source>
        <dbReference type="ARBA" id="ARBA00023015"/>
    </source>
</evidence>
<dbReference type="InterPro" id="IPR000835">
    <property type="entry name" value="HTH_MarR-typ"/>
</dbReference>
<organism evidence="6 7">
    <name type="scientific">Clavibacter michiganensis</name>
    <dbReference type="NCBI Taxonomy" id="28447"/>
    <lineage>
        <taxon>Bacteria</taxon>
        <taxon>Bacillati</taxon>
        <taxon>Actinomycetota</taxon>
        <taxon>Actinomycetes</taxon>
        <taxon>Micrococcales</taxon>
        <taxon>Microbacteriaceae</taxon>
        <taxon>Clavibacter</taxon>
    </lineage>
</organism>
<proteinExistence type="predicted"/>
<dbReference type="SMART" id="SM00347">
    <property type="entry name" value="HTH_MARR"/>
    <property type="match status" value="1"/>
</dbReference>
<dbReference type="GO" id="GO:0006950">
    <property type="term" value="P:response to stress"/>
    <property type="evidence" value="ECO:0007669"/>
    <property type="project" value="TreeGrafter"/>
</dbReference>
<protein>
    <submittedName>
        <fullName evidence="6">MarR family protein</fullName>
    </submittedName>
</protein>
<dbReference type="PANTHER" id="PTHR33164">
    <property type="entry name" value="TRANSCRIPTIONAL REGULATOR, MARR FAMILY"/>
    <property type="match status" value="1"/>
</dbReference>
<dbReference type="GO" id="GO:0003700">
    <property type="term" value="F:DNA-binding transcription factor activity"/>
    <property type="evidence" value="ECO:0007669"/>
    <property type="project" value="InterPro"/>
</dbReference>
<dbReference type="RefSeq" id="WP_086516601.1">
    <property type="nucleotide sequence ID" value="NZ_MDJY01000021.1"/>
</dbReference>
<dbReference type="GO" id="GO:0003677">
    <property type="term" value="F:DNA binding"/>
    <property type="evidence" value="ECO:0007669"/>
    <property type="project" value="UniProtKB-KW"/>
</dbReference>
<evidence type="ECO:0000256" key="2">
    <source>
        <dbReference type="ARBA" id="ARBA00023125"/>
    </source>
</evidence>
<evidence type="ECO:0000313" key="7">
    <source>
        <dbReference type="Proteomes" id="UP000195011"/>
    </source>
</evidence>
<dbReference type="PROSITE" id="PS01117">
    <property type="entry name" value="HTH_MARR_1"/>
    <property type="match status" value="1"/>
</dbReference>
<accession>A0A251YRI2</accession>
<feature type="region of interest" description="Disordered" evidence="4">
    <location>
        <begin position="158"/>
        <end position="190"/>
    </location>
</feature>
<dbReference type="InterPro" id="IPR036388">
    <property type="entry name" value="WH-like_DNA-bd_sf"/>
</dbReference>
<feature type="domain" description="HTH marR-type" evidence="5">
    <location>
        <begin position="7"/>
        <end position="146"/>
    </location>
</feature>
<evidence type="ECO:0000313" key="6">
    <source>
        <dbReference type="EMBL" id="OUE26825.1"/>
    </source>
</evidence>
<dbReference type="Gene3D" id="1.10.10.10">
    <property type="entry name" value="Winged helix-like DNA-binding domain superfamily/Winged helix DNA-binding domain"/>
    <property type="match status" value="1"/>
</dbReference>
<dbReference type="SUPFAM" id="SSF46785">
    <property type="entry name" value="Winged helix' DNA-binding domain"/>
    <property type="match status" value="1"/>
</dbReference>
<keyword evidence="3" id="KW-0804">Transcription</keyword>
<dbReference type="Pfam" id="PF12802">
    <property type="entry name" value="MarR_2"/>
    <property type="match status" value="1"/>
</dbReference>
<evidence type="ECO:0000259" key="5">
    <source>
        <dbReference type="PROSITE" id="PS50995"/>
    </source>
</evidence>
<sequence length="190" mass="20048">MPSDATDPELREIARRVGAELGPFRRRLMNASRRAADLPDLPDAQVEVLRRLEATGWATPTGLGRALGLARSTVSNLVLAMERDGLVDRRLAKGDGRSTEVGLTDRARGLLRTFDRSAEGVLVGALRGLSAAERREIARALPALEALHAAIGGEPMELSAADAAEAGPDASSTPSAPSAPDARTRRRPGS</sequence>
<dbReference type="AlphaFoldDB" id="A0A251YRI2"/>
<feature type="compositionally biased region" description="Low complexity" evidence="4">
    <location>
        <begin position="159"/>
        <end position="181"/>
    </location>
</feature>
<dbReference type="InterPro" id="IPR023187">
    <property type="entry name" value="Tscrpt_reg_MarR-type_CS"/>
</dbReference>
<comment type="caution">
    <text evidence="6">The sequence shown here is derived from an EMBL/GenBank/DDBJ whole genome shotgun (WGS) entry which is preliminary data.</text>
</comment>
<keyword evidence="1" id="KW-0805">Transcription regulation</keyword>
<dbReference type="InterPro" id="IPR039422">
    <property type="entry name" value="MarR/SlyA-like"/>
</dbReference>
<dbReference type="InterPro" id="IPR036390">
    <property type="entry name" value="WH_DNA-bd_sf"/>
</dbReference>
<reference evidence="6 7" key="1">
    <citation type="submission" date="2016-08" db="EMBL/GenBank/DDBJ databases">
        <title>Genome sequence of Clavibacter michiganensis spp strain CFBP8017.</title>
        <authorList>
            <person name="Thapa S.P."/>
            <person name="Coaker G."/>
            <person name="Jacques M.-A."/>
        </authorList>
    </citation>
    <scope>NUCLEOTIDE SEQUENCE [LARGE SCALE GENOMIC DNA]</scope>
    <source>
        <strain evidence="6">CFBP8017</strain>
    </source>
</reference>
<dbReference type="PANTHER" id="PTHR33164:SF43">
    <property type="entry name" value="HTH-TYPE TRANSCRIPTIONAL REPRESSOR YETL"/>
    <property type="match status" value="1"/>
</dbReference>
<evidence type="ECO:0000256" key="3">
    <source>
        <dbReference type="ARBA" id="ARBA00023163"/>
    </source>
</evidence>
<keyword evidence="2" id="KW-0238">DNA-binding</keyword>
<dbReference type="PROSITE" id="PS50995">
    <property type="entry name" value="HTH_MARR_2"/>
    <property type="match status" value="1"/>
</dbReference>
<gene>
    <name evidence="6" type="ORF">BFL36_03385</name>
</gene>